<dbReference type="RefSeq" id="WP_004831318.1">
    <property type="nucleotide sequence ID" value="NZ_BKEF01000009.1"/>
</dbReference>
<dbReference type="Pfam" id="PF16242">
    <property type="entry name" value="Pyrid_ox_like"/>
    <property type="match status" value="1"/>
</dbReference>
<accession>A0A8I1DIA8</accession>
<dbReference type="Gene3D" id="2.30.110.10">
    <property type="entry name" value="Electron Transport, Fmn-binding Protein, Chain A"/>
    <property type="match status" value="1"/>
</dbReference>
<reference evidence="2" key="1">
    <citation type="submission" date="2022-02" db="EMBL/GenBank/DDBJ databases">
        <title>Characterization of Tn125 harboring carbapenem-resistant Acinetobacter bereziniae clinical isolates.</title>
        <authorList>
            <person name="Wong N.-K."/>
            <person name="Pan Q."/>
        </authorList>
    </citation>
    <scope>NUCLEOTIDE SEQUENCE</scope>
    <source>
        <strain evidence="2">GD03393</strain>
    </source>
</reference>
<dbReference type="InterPro" id="IPR052917">
    <property type="entry name" value="Stress-Dev_Protein"/>
</dbReference>
<dbReference type="EMBL" id="CP092085">
    <property type="protein sequence ID" value="UUN96469.1"/>
    <property type="molecule type" value="Genomic_DNA"/>
</dbReference>
<gene>
    <name evidence="2" type="ORF">I9054_013915</name>
</gene>
<evidence type="ECO:0000259" key="1">
    <source>
        <dbReference type="Pfam" id="PF16242"/>
    </source>
</evidence>
<evidence type="ECO:0000313" key="2">
    <source>
        <dbReference type="EMBL" id="UUN96469.1"/>
    </source>
</evidence>
<dbReference type="SUPFAM" id="SSF50475">
    <property type="entry name" value="FMN-binding split barrel"/>
    <property type="match status" value="1"/>
</dbReference>
<sequence>MENLNQDYEQINALIKDIRFVMVTFITEEGHLHSVPMTTQNTDFNGVVWFIGAKNSELVKNIATRQQVNLGYSHISNNDYVSINAIAECVHDPEILEQLWSPAYEAFFEQGKNDPNIQLIRVVCNGAQYWKGNGKLVTLFKLAKASITGETEQLGSSQSVKL</sequence>
<dbReference type="AlphaFoldDB" id="A0A8I1DIA8"/>
<dbReference type="PANTHER" id="PTHR34818:SF1">
    <property type="entry name" value="PROTEIN BLI-3"/>
    <property type="match status" value="1"/>
</dbReference>
<dbReference type="InterPro" id="IPR038725">
    <property type="entry name" value="YdaG_split_barrel_FMN-bd"/>
</dbReference>
<dbReference type="KEGG" id="aber:BSR55_07785"/>
<organism evidence="2 3">
    <name type="scientific">Acinetobacter bereziniae</name>
    <name type="common">Acinetobacter genomosp. 10</name>
    <dbReference type="NCBI Taxonomy" id="106648"/>
    <lineage>
        <taxon>Bacteria</taxon>
        <taxon>Pseudomonadati</taxon>
        <taxon>Pseudomonadota</taxon>
        <taxon>Gammaproteobacteria</taxon>
        <taxon>Moraxellales</taxon>
        <taxon>Moraxellaceae</taxon>
        <taxon>Acinetobacter</taxon>
    </lineage>
</organism>
<name>A0A8I1DIA8_ACIBZ</name>
<evidence type="ECO:0000313" key="3">
    <source>
        <dbReference type="Proteomes" id="UP000644140"/>
    </source>
</evidence>
<protein>
    <submittedName>
        <fullName evidence="2">Pyridoxamine 5'-phosphate oxidase family protein</fullName>
    </submittedName>
</protein>
<proteinExistence type="predicted"/>
<dbReference type="Proteomes" id="UP000644140">
    <property type="component" value="Chromosome"/>
</dbReference>
<dbReference type="PANTHER" id="PTHR34818">
    <property type="entry name" value="PROTEIN BLI-3"/>
    <property type="match status" value="1"/>
</dbReference>
<feature type="domain" description="General stress protein FMN-binding split barrel" evidence="1">
    <location>
        <begin position="7"/>
        <end position="151"/>
    </location>
</feature>
<dbReference type="InterPro" id="IPR012349">
    <property type="entry name" value="Split_barrel_FMN-bd"/>
</dbReference>